<dbReference type="RefSeq" id="WP_147149135.1">
    <property type="nucleotide sequence ID" value="NZ_BKAJ01000033.1"/>
</dbReference>
<feature type="transmembrane region" description="Helical" evidence="4">
    <location>
        <begin position="7"/>
        <end position="26"/>
    </location>
</feature>
<feature type="transmembrane region" description="Helical" evidence="4">
    <location>
        <begin position="318"/>
        <end position="341"/>
    </location>
</feature>
<feature type="transmembrane region" description="Helical" evidence="4">
    <location>
        <begin position="46"/>
        <end position="67"/>
    </location>
</feature>
<comment type="caution">
    <text evidence="5">The sequence shown here is derived from an EMBL/GenBank/DDBJ whole genome shotgun (WGS) entry which is preliminary data.</text>
</comment>
<evidence type="ECO:0000256" key="4">
    <source>
        <dbReference type="SAM" id="Phobius"/>
    </source>
</evidence>
<evidence type="ECO:0000313" key="6">
    <source>
        <dbReference type="Proteomes" id="UP000321058"/>
    </source>
</evidence>
<dbReference type="OrthoDB" id="7876195at2"/>
<dbReference type="PANTHER" id="PTHR11360:SF290">
    <property type="entry name" value="MONOCARBOXYLATE MFS PERMEASE"/>
    <property type="match status" value="1"/>
</dbReference>
<dbReference type="Proteomes" id="UP000321058">
    <property type="component" value="Unassembled WGS sequence"/>
</dbReference>
<feature type="transmembrane region" description="Helical" evidence="4">
    <location>
        <begin position="79"/>
        <end position="97"/>
    </location>
</feature>
<organism evidence="5 6">
    <name type="scientific">Reyranella soli</name>
    <dbReference type="NCBI Taxonomy" id="1230389"/>
    <lineage>
        <taxon>Bacteria</taxon>
        <taxon>Pseudomonadati</taxon>
        <taxon>Pseudomonadota</taxon>
        <taxon>Alphaproteobacteria</taxon>
        <taxon>Hyphomicrobiales</taxon>
        <taxon>Reyranellaceae</taxon>
        <taxon>Reyranella</taxon>
    </lineage>
</organism>
<evidence type="ECO:0000256" key="2">
    <source>
        <dbReference type="ARBA" id="ARBA00022989"/>
    </source>
</evidence>
<dbReference type="InterPro" id="IPR036259">
    <property type="entry name" value="MFS_trans_sf"/>
</dbReference>
<dbReference type="AlphaFoldDB" id="A0A512N804"/>
<feature type="transmembrane region" description="Helical" evidence="4">
    <location>
        <begin position="103"/>
        <end position="130"/>
    </location>
</feature>
<dbReference type="Pfam" id="PF07690">
    <property type="entry name" value="MFS_1"/>
    <property type="match status" value="1"/>
</dbReference>
<dbReference type="GO" id="GO:0022857">
    <property type="term" value="F:transmembrane transporter activity"/>
    <property type="evidence" value="ECO:0007669"/>
    <property type="project" value="InterPro"/>
</dbReference>
<feature type="transmembrane region" description="Helical" evidence="4">
    <location>
        <begin position="227"/>
        <end position="254"/>
    </location>
</feature>
<proteinExistence type="predicted"/>
<dbReference type="EMBL" id="BKAJ01000033">
    <property type="protein sequence ID" value="GEP55033.1"/>
    <property type="molecule type" value="Genomic_DNA"/>
</dbReference>
<evidence type="ECO:0000256" key="3">
    <source>
        <dbReference type="ARBA" id="ARBA00023136"/>
    </source>
</evidence>
<feature type="transmembrane region" description="Helical" evidence="4">
    <location>
        <begin position="142"/>
        <end position="161"/>
    </location>
</feature>
<dbReference type="PANTHER" id="PTHR11360">
    <property type="entry name" value="MONOCARBOXYLATE TRANSPORTER"/>
    <property type="match status" value="1"/>
</dbReference>
<dbReference type="InterPro" id="IPR050327">
    <property type="entry name" value="Proton-linked_MCT"/>
</dbReference>
<evidence type="ECO:0000313" key="5">
    <source>
        <dbReference type="EMBL" id="GEP55033.1"/>
    </source>
</evidence>
<dbReference type="SUPFAM" id="SSF103473">
    <property type="entry name" value="MFS general substrate transporter"/>
    <property type="match status" value="1"/>
</dbReference>
<accession>A0A512N804</accession>
<keyword evidence="3 4" id="KW-0472">Membrane</keyword>
<keyword evidence="6" id="KW-1185">Reference proteome</keyword>
<keyword evidence="2 4" id="KW-1133">Transmembrane helix</keyword>
<evidence type="ECO:0000256" key="1">
    <source>
        <dbReference type="ARBA" id="ARBA00022692"/>
    </source>
</evidence>
<feature type="transmembrane region" description="Helical" evidence="4">
    <location>
        <begin position="353"/>
        <end position="372"/>
    </location>
</feature>
<dbReference type="Gene3D" id="1.20.1250.20">
    <property type="entry name" value="MFS general substrate transporter like domains"/>
    <property type="match status" value="1"/>
</dbReference>
<reference evidence="5 6" key="1">
    <citation type="submission" date="2019-07" db="EMBL/GenBank/DDBJ databases">
        <title>Whole genome shotgun sequence of Reyranella soli NBRC 108950.</title>
        <authorList>
            <person name="Hosoyama A."/>
            <person name="Uohara A."/>
            <person name="Ohji S."/>
            <person name="Ichikawa N."/>
        </authorList>
    </citation>
    <scope>NUCLEOTIDE SEQUENCE [LARGE SCALE GENOMIC DNA]</scope>
    <source>
        <strain evidence="5 6">NBRC 108950</strain>
    </source>
</reference>
<dbReference type="InterPro" id="IPR011701">
    <property type="entry name" value="MFS"/>
</dbReference>
<feature type="transmembrane region" description="Helical" evidence="4">
    <location>
        <begin position="260"/>
        <end position="280"/>
    </location>
</feature>
<feature type="transmembrane region" description="Helical" evidence="4">
    <location>
        <begin position="167"/>
        <end position="188"/>
    </location>
</feature>
<feature type="transmembrane region" description="Helical" evidence="4">
    <location>
        <begin position="384"/>
        <end position="403"/>
    </location>
</feature>
<name>A0A512N804_9HYPH</name>
<gene>
    <name evidence="5" type="ORF">RSO01_21990</name>
</gene>
<feature type="transmembrane region" description="Helical" evidence="4">
    <location>
        <begin position="292"/>
        <end position="312"/>
    </location>
</feature>
<protein>
    <submittedName>
        <fullName evidence="5">MFS transporter</fullName>
    </submittedName>
</protein>
<keyword evidence="1 4" id="KW-0812">Transmembrane</keyword>
<sequence length="416" mass="42840">MNASTDFFGWRVVAGAFVLAVFGWGLGFYGPPVYLHAVQEARQWSVVLVSTAVTLHFLIGAVIVANLPALYRRFGLPTITKAGALLLAIGVIGWAVAREPWQLLLATLPSGAGWVAMGAAAVNAIIAPWFVHKRPAALSMAYNGASIGGVVFSPLWVAAIAWLDFPIAATIIGATMLLAVWLLSDLIFSRTPDGMGQLPDGETSDTAPAATASAPSLPGRLLWRDRAFLTLAAAMALGLFAQIGLIAHLFSLLVPALGEQAAGIVMGLATASAIAGRTAVGWLMPAGSDRRLFACASHAVQIAGSLALILAAGDNVVLLVAGVLLFGAGIGNTTSLPPLIAQVEFTRADVQRVVPLIVAIGQGTYAFAPAAFGALRSLSIHETAAVAVAAAIIQALALAAFLAGRRRVPSLAPARP</sequence>